<dbReference type="AlphaFoldDB" id="A0A3G2L5K3"/>
<keyword evidence="6" id="KW-0238">DNA-binding</keyword>
<comment type="similarity">
    <text evidence="1 8">Belongs to the SOS response-associated peptidase family.</text>
</comment>
<keyword evidence="4 8" id="KW-0378">Hydrolase</keyword>
<dbReference type="GO" id="GO:0003697">
    <property type="term" value="F:single-stranded DNA binding"/>
    <property type="evidence" value="ECO:0007669"/>
    <property type="project" value="InterPro"/>
</dbReference>
<evidence type="ECO:0000256" key="8">
    <source>
        <dbReference type="RuleBase" id="RU364100"/>
    </source>
</evidence>
<dbReference type="EC" id="3.4.-.-" evidence="8"/>
<keyword evidence="2 8" id="KW-0645">Protease</keyword>
<dbReference type="GO" id="GO:0006508">
    <property type="term" value="P:proteolysis"/>
    <property type="evidence" value="ECO:0007669"/>
    <property type="project" value="UniProtKB-KW"/>
</dbReference>
<dbReference type="PANTHER" id="PTHR13604">
    <property type="entry name" value="DC12-RELATED"/>
    <property type="match status" value="1"/>
</dbReference>
<evidence type="ECO:0000256" key="4">
    <source>
        <dbReference type="ARBA" id="ARBA00022801"/>
    </source>
</evidence>
<dbReference type="GO" id="GO:0106300">
    <property type="term" value="P:protein-DNA covalent cross-linking repair"/>
    <property type="evidence" value="ECO:0007669"/>
    <property type="project" value="InterPro"/>
</dbReference>
<evidence type="ECO:0000313" key="9">
    <source>
        <dbReference type="EMBL" id="AYN67554.1"/>
    </source>
</evidence>
<dbReference type="GO" id="GO:0016829">
    <property type="term" value="F:lyase activity"/>
    <property type="evidence" value="ECO:0007669"/>
    <property type="project" value="UniProtKB-KW"/>
</dbReference>
<keyword evidence="5" id="KW-0190">Covalent protein-DNA linkage</keyword>
<keyword evidence="3" id="KW-0227">DNA damage</keyword>
<sequence>MCYDVRVHLDTQLKRANREGNKEVLKDIKERIKEVADFPYYHVTGFKHPRLLIYTNENPYEPTISQWGLAPYWVKNKKQLYGAWNKTLNARGETIFDLKSFKSSAKSRRCLIPIDGFYEHRHFNNNTYPHFIFRKGSQPMVLAGLWREWTDEESGETQSTFTIVTTTANEMMEKIHNNPAASEEPRMPLILPDELQDKWLGEYDEELAEKAISELIGPYPDEEMEAYTVDRLRGKAYKGNVAEITNKVDYPELSQTELF</sequence>
<reference evidence="9 10" key="1">
    <citation type="submission" date="2018-08" db="EMBL/GenBank/DDBJ databases">
        <title>The reduced genetic potential of extracellular carbohydrate catabolism in Euzebyella marina RN62, a Flavobacteriia bacterium isolated from the hadal water.</title>
        <authorList>
            <person name="Xue C."/>
        </authorList>
    </citation>
    <scope>NUCLEOTIDE SEQUENCE [LARGE SCALE GENOMIC DNA]</scope>
    <source>
        <strain evidence="9 10">RN62</strain>
    </source>
</reference>
<dbReference type="Proteomes" id="UP000276309">
    <property type="component" value="Chromosome"/>
</dbReference>
<name>A0A3G2L5K3_9FLAO</name>
<keyword evidence="7" id="KW-0456">Lyase</keyword>
<evidence type="ECO:0000256" key="6">
    <source>
        <dbReference type="ARBA" id="ARBA00023125"/>
    </source>
</evidence>
<dbReference type="EMBL" id="CP032050">
    <property type="protein sequence ID" value="AYN67554.1"/>
    <property type="molecule type" value="Genomic_DNA"/>
</dbReference>
<evidence type="ECO:0000256" key="5">
    <source>
        <dbReference type="ARBA" id="ARBA00023124"/>
    </source>
</evidence>
<accession>A0A3G2L5K3</accession>
<dbReference type="RefSeq" id="WP_121848570.1">
    <property type="nucleotide sequence ID" value="NZ_CP032050.1"/>
</dbReference>
<evidence type="ECO:0000256" key="2">
    <source>
        <dbReference type="ARBA" id="ARBA00022670"/>
    </source>
</evidence>
<dbReference type="Gene3D" id="3.90.1680.10">
    <property type="entry name" value="SOS response associated peptidase-like"/>
    <property type="match status" value="1"/>
</dbReference>
<dbReference type="KEGG" id="emar:D1013_09350"/>
<dbReference type="InterPro" id="IPR003738">
    <property type="entry name" value="SRAP"/>
</dbReference>
<dbReference type="GO" id="GO:0008233">
    <property type="term" value="F:peptidase activity"/>
    <property type="evidence" value="ECO:0007669"/>
    <property type="project" value="UniProtKB-KW"/>
</dbReference>
<dbReference type="PANTHER" id="PTHR13604:SF0">
    <property type="entry name" value="ABASIC SITE PROCESSING PROTEIN HMCES"/>
    <property type="match status" value="1"/>
</dbReference>
<evidence type="ECO:0000313" key="10">
    <source>
        <dbReference type="Proteomes" id="UP000276309"/>
    </source>
</evidence>
<organism evidence="9 10">
    <name type="scientific">Euzebyella marina</name>
    <dbReference type="NCBI Taxonomy" id="1761453"/>
    <lineage>
        <taxon>Bacteria</taxon>
        <taxon>Pseudomonadati</taxon>
        <taxon>Bacteroidota</taxon>
        <taxon>Flavobacteriia</taxon>
        <taxon>Flavobacteriales</taxon>
        <taxon>Flavobacteriaceae</taxon>
        <taxon>Euzebyella</taxon>
    </lineage>
</organism>
<dbReference type="InterPro" id="IPR036590">
    <property type="entry name" value="SRAP-like"/>
</dbReference>
<dbReference type="OrthoDB" id="9782620at2"/>
<evidence type="ECO:0000256" key="1">
    <source>
        <dbReference type="ARBA" id="ARBA00008136"/>
    </source>
</evidence>
<dbReference type="Pfam" id="PF02586">
    <property type="entry name" value="SRAP"/>
    <property type="match status" value="1"/>
</dbReference>
<protein>
    <recommendedName>
        <fullName evidence="8">Abasic site processing protein</fullName>
        <ecNumber evidence="8">3.4.-.-</ecNumber>
    </recommendedName>
</protein>
<keyword evidence="10" id="KW-1185">Reference proteome</keyword>
<evidence type="ECO:0000256" key="3">
    <source>
        <dbReference type="ARBA" id="ARBA00022763"/>
    </source>
</evidence>
<gene>
    <name evidence="9" type="ORF">D1013_09350</name>
</gene>
<evidence type="ECO:0000256" key="7">
    <source>
        <dbReference type="ARBA" id="ARBA00023239"/>
    </source>
</evidence>
<dbReference type="SUPFAM" id="SSF143081">
    <property type="entry name" value="BB1717-like"/>
    <property type="match status" value="1"/>
</dbReference>
<proteinExistence type="inferred from homology"/>